<dbReference type="InterPro" id="IPR004860">
    <property type="entry name" value="LAGLIDADG_dom"/>
</dbReference>
<evidence type="ECO:0000259" key="1">
    <source>
        <dbReference type="Pfam" id="PF00961"/>
    </source>
</evidence>
<dbReference type="GO" id="GO:0004519">
    <property type="term" value="F:endonuclease activity"/>
    <property type="evidence" value="ECO:0007669"/>
    <property type="project" value="UniProtKB-KW"/>
</dbReference>
<dbReference type="SUPFAM" id="SSF55608">
    <property type="entry name" value="Homing endonucleases"/>
    <property type="match status" value="1"/>
</dbReference>
<feature type="domain" description="Homing endonuclease LAGLIDADG" evidence="1">
    <location>
        <begin position="40"/>
        <end position="138"/>
    </location>
</feature>
<reference evidence="2 3" key="1">
    <citation type="submission" date="2019-09" db="EMBL/GenBank/DDBJ databases">
        <authorList>
            <person name="Geng P."/>
            <person name="Wan X."/>
            <person name="Zhou G."/>
            <person name="Yuan Z."/>
            <person name="Hu X."/>
        </authorList>
    </citation>
    <scope>NUCLEOTIDE SEQUENCE [LARGE SCALE GENOMIC DNA]</scope>
    <source>
        <strain evidence="2 3">EFR-4</strain>
    </source>
</reference>
<comment type="caution">
    <text evidence="2">The sequence shown here is derived from an EMBL/GenBank/DDBJ whole genome shotgun (WGS) entry which is preliminary data.</text>
</comment>
<protein>
    <submittedName>
        <fullName evidence="2">Endonuclease</fullName>
    </submittedName>
</protein>
<dbReference type="Proteomes" id="UP000325411">
    <property type="component" value="Unassembled WGS sequence"/>
</dbReference>
<accession>A0A5M9GZ06</accession>
<keyword evidence="2" id="KW-0540">Nuclease</keyword>
<organism evidence="2 3">
    <name type="scientific">Bacillus paranthracis</name>
    <dbReference type="NCBI Taxonomy" id="2026186"/>
    <lineage>
        <taxon>Bacteria</taxon>
        <taxon>Bacillati</taxon>
        <taxon>Bacillota</taxon>
        <taxon>Bacilli</taxon>
        <taxon>Bacillales</taxon>
        <taxon>Bacillaceae</taxon>
        <taxon>Bacillus</taxon>
        <taxon>Bacillus cereus group</taxon>
    </lineage>
</organism>
<sequence length="182" mass="21272">MGRDNKDIVKRKVYRSKWEKGLVITERIPRNIDPFIAGMIVGFTMGEGSFYVRIGQSKTYTCGYSIQPAFSITLKRSDKKFLTFIRKKLKCGKVTVRKNVVEYTVVNFTDIVEVIIPFFSKYPLKNVKAKDFLFFKIVCYKIMNGEAKRKEGIKKILSIRKYMNDGGTKIRKYQDLYKEDDL</sequence>
<evidence type="ECO:0000313" key="2">
    <source>
        <dbReference type="EMBL" id="KAA8479011.1"/>
    </source>
</evidence>
<dbReference type="Gene3D" id="3.10.28.10">
    <property type="entry name" value="Homing endonucleases"/>
    <property type="match status" value="1"/>
</dbReference>
<dbReference type="PANTHER" id="PTHR36181">
    <property type="entry name" value="INTRON-ENCODED ENDONUCLEASE AI3-RELATED"/>
    <property type="match status" value="1"/>
</dbReference>
<dbReference type="InterPro" id="IPR051289">
    <property type="entry name" value="LAGLIDADG_Endonuclease"/>
</dbReference>
<evidence type="ECO:0000313" key="3">
    <source>
        <dbReference type="Proteomes" id="UP000325411"/>
    </source>
</evidence>
<dbReference type="PANTHER" id="PTHR36181:SF4">
    <property type="entry name" value="LAGLIDADG ENDONUCLEASE"/>
    <property type="match status" value="1"/>
</dbReference>
<dbReference type="EMBL" id="VXCE01000004">
    <property type="protein sequence ID" value="KAA8479011.1"/>
    <property type="molecule type" value="Genomic_DNA"/>
</dbReference>
<dbReference type="AlphaFoldDB" id="A0A5M9GZ06"/>
<name>A0A5M9GZ06_9BACI</name>
<keyword evidence="2" id="KW-0255">Endonuclease</keyword>
<keyword evidence="2" id="KW-0378">Hydrolase</keyword>
<gene>
    <name evidence="2" type="ORF">FYW06_09025</name>
</gene>
<dbReference type="InterPro" id="IPR027434">
    <property type="entry name" value="Homing_endonucl"/>
</dbReference>
<proteinExistence type="predicted"/>
<dbReference type="Pfam" id="PF00961">
    <property type="entry name" value="LAGLIDADG_1"/>
    <property type="match status" value="1"/>
</dbReference>